<dbReference type="InterPro" id="IPR015867">
    <property type="entry name" value="N-reg_PII/ATP_PRibTrfase_C"/>
</dbReference>
<name>A0A4R3J5Q9_9PROT</name>
<organism evidence="2 3">
    <name type="scientific">Varunaivibrio sulfuroxidans</name>
    <dbReference type="NCBI Taxonomy" id="1773489"/>
    <lineage>
        <taxon>Bacteria</taxon>
        <taxon>Pseudomonadati</taxon>
        <taxon>Pseudomonadota</taxon>
        <taxon>Alphaproteobacteria</taxon>
        <taxon>Rhodospirillales</taxon>
        <taxon>Magnetovibrionaceae</taxon>
        <taxon>Varunaivibrio</taxon>
    </lineage>
</organism>
<dbReference type="Proteomes" id="UP000295304">
    <property type="component" value="Unassembled WGS sequence"/>
</dbReference>
<dbReference type="Pfam" id="PF03091">
    <property type="entry name" value="CutA1"/>
    <property type="match status" value="1"/>
</dbReference>
<dbReference type="SUPFAM" id="SSF54913">
    <property type="entry name" value="GlnB-like"/>
    <property type="match status" value="1"/>
</dbReference>
<proteinExistence type="inferred from homology"/>
<comment type="caution">
    <text evidence="2">The sequence shown here is derived from an EMBL/GenBank/DDBJ whole genome shotgun (WGS) entry which is preliminary data.</text>
</comment>
<dbReference type="InterPro" id="IPR004323">
    <property type="entry name" value="Ion_tolerance_CutA"/>
</dbReference>
<gene>
    <name evidence="2" type="ORF">EDD55_10827</name>
</gene>
<dbReference type="Gene3D" id="3.30.70.120">
    <property type="match status" value="1"/>
</dbReference>
<dbReference type="InterPro" id="IPR011322">
    <property type="entry name" value="N-reg_PII-like_a/b"/>
</dbReference>
<protein>
    <submittedName>
        <fullName evidence="2">Periplasmic divalent cation tolerance protein</fullName>
    </submittedName>
</protein>
<dbReference type="GO" id="GO:0005507">
    <property type="term" value="F:copper ion binding"/>
    <property type="evidence" value="ECO:0007669"/>
    <property type="project" value="TreeGrafter"/>
</dbReference>
<dbReference type="RefSeq" id="WP_132939533.1">
    <property type="nucleotide sequence ID" value="NZ_CP119676.1"/>
</dbReference>
<dbReference type="GO" id="GO:0010038">
    <property type="term" value="P:response to metal ion"/>
    <property type="evidence" value="ECO:0007669"/>
    <property type="project" value="InterPro"/>
</dbReference>
<reference evidence="2 3" key="1">
    <citation type="submission" date="2019-03" db="EMBL/GenBank/DDBJ databases">
        <title>Genomic Encyclopedia of Type Strains, Phase IV (KMG-IV): sequencing the most valuable type-strain genomes for metagenomic binning, comparative biology and taxonomic classification.</title>
        <authorList>
            <person name="Goeker M."/>
        </authorList>
    </citation>
    <scope>NUCLEOTIDE SEQUENCE [LARGE SCALE GENOMIC DNA]</scope>
    <source>
        <strain evidence="2 3">DSM 101688</strain>
    </source>
</reference>
<dbReference type="PANTHER" id="PTHR23419">
    <property type="entry name" value="DIVALENT CATION TOLERANCE CUTA-RELATED"/>
    <property type="match status" value="1"/>
</dbReference>
<dbReference type="PANTHER" id="PTHR23419:SF8">
    <property type="entry name" value="FI09726P"/>
    <property type="match status" value="1"/>
</dbReference>
<sequence>MTTAPHRDRQTPSTFENPTSTQAVMVYLTTPDRETAEAIARDLIDQRLAACANLIEDMTSIFFWEGEVRHDRECIVILKTQYRVMSDLVAAVKALHPYECPCIVSVPIVGGAADFIHWIKTQTSI</sequence>
<accession>A0A4R3J5Q9</accession>
<dbReference type="OrthoDB" id="37622at2"/>
<dbReference type="EMBL" id="SLZW01000008">
    <property type="protein sequence ID" value="TCS61229.1"/>
    <property type="molecule type" value="Genomic_DNA"/>
</dbReference>
<comment type="similarity">
    <text evidence="1">Belongs to the CutA family.</text>
</comment>
<keyword evidence="3" id="KW-1185">Reference proteome</keyword>
<dbReference type="AlphaFoldDB" id="A0A4R3J5Q9"/>
<evidence type="ECO:0000256" key="1">
    <source>
        <dbReference type="ARBA" id="ARBA00010169"/>
    </source>
</evidence>
<evidence type="ECO:0000313" key="3">
    <source>
        <dbReference type="Proteomes" id="UP000295304"/>
    </source>
</evidence>
<evidence type="ECO:0000313" key="2">
    <source>
        <dbReference type="EMBL" id="TCS61229.1"/>
    </source>
</evidence>